<dbReference type="Gene3D" id="2.60.40.10">
    <property type="entry name" value="Immunoglobulins"/>
    <property type="match status" value="1"/>
</dbReference>
<dbReference type="PANTHER" id="PTHR24366">
    <property type="entry name" value="IG(IMMUNOGLOBULIN) AND LRR(LEUCINE RICH REPEAT) DOMAINS"/>
    <property type="match status" value="1"/>
</dbReference>
<evidence type="ECO:0000256" key="1">
    <source>
        <dbReference type="ARBA" id="ARBA00022614"/>
    </source>
</evidence>
<sequence>MMTMKMRYVSILLLPVFLLGSRCLAIPAQCQTLSNVVPSCICEAALIDNIPDNLKVVINCRRQELTQMPKIDGSSDYLIYEMTLEGNNLQSIPADAFKGLKIQRLDLRNNRLTSIDANAFSGLESDLMELYIVRGDREANVAPPLDSMTNLTGLHTLTLEHFHFNGDVVSLEFDLQPLYSIPIDFLRGYQHLETLIITNTNIPDVGNEAFQMNTKLTRLDLGYNQISTLYDGCFRGLESRLEYLSLRNNPIDQVNVLDNVKELSNLQILQLSEIGLRTIPSAPQFLQNKNSLTTLYLEGNQLTTVGANVFAGAGSSLTTISLSGNQIATMDSQSLAGLSVLQTLDLSQQTIASNQTLTLPASLTQTTLQHLVLTGTPLTEAALWQRVAALTGLRILKVDSTGLNTVPDYALLNLINLQELYMDGNSISNITQAMFAGPRNLANLHLANNQIQTISNCAFHLYHLNPALEVSLIQNPLNCDCKLRWLLKERDAGRIQLIGLETCAEPADKLGQSLINLQPENLTCSSDWTHDTCENFYTTPPPPTTTQKPNVTVSVVNASKDSIKITWVIDQDSADIGYFRVRVTELESNQISISGELPNTQTSYTQGKLMAGKSYSLCVLSYTPKPSSQLINRDCVQSKTTANQSPINSDDTDNETYIIVGTVLGAVVLLVLIAAILYVVFVKKRTKQADLPPQPHMFSPSELPSMGAEAKRFTRPKQPPKVGRALDQEGIKVTVISDGQTRPVSPGGRLSAGSYQYLDQKHVQPLPAAQPSAPPTYANDVRSRDLPAYPVRTSNEDPMAGYYKMGSDAQPAKLPVYSQINY</sequence>
<keyword evidence="3" id="KW-0677">Repeat</keyword>
<dbReference type="SUPFAM" id="SSF52058">
    <property type="entry name" value="L domain-like"/>
    <property type="match status" value="2"/>
</dbReference>
<dbReference type="PROSITE" id="PS50853">
    <property type="entry name" value="FN3"/>
    <property type="match status" value="1"/>
</dbReference>
<dbReference type="Gene3D" id="3.80.10.10">
    <property type="entry name" value="Ribonuclease Inhibitor"/>
    <property type="match status" value="3"/>
</dbReference>
<keyword evidence="6" id="KW-1133">Transmembrane helix</keyword>
<dbReference type="SMART" id="SM00365">
    <property type="entry name" value="LRR_SD22"/>
    <property type="match status" value="6"/>
</dbReference>
<evidence type="ECO:0000256" key="4">
    <source>
        <dbReference type="ARBA" id="ARBA00023157"/>
    </source>
</evidence>
<comment type="caution">
    <text evidence="9">The sequence shown here is derived from an EMBL/GenBank/DDBJ whole genome shotgun (WGS) entry which is preliminary data.</text>
</comment>
<evidence type="ECO:0000313" key="9">
    <source>
        <dbReference type="EMBL" id="KAK7506846.1"/>
    </source>
</evidence>
<dbReference type="AlphaFoldDB" id="A0ABD0M525"/>
<evidence type="ECO:0000256" key="5">
    <source>
        <dbReference type="SAM" id="MobiDB-lite"/>
    </source>
</evidence>
<evidence type="ECO:0000259" key="8">
    <source>
        <dbReference type="PROSITE" id="PS50853"/>
    </source>
</evidence>
<keyword evidence="2 7" id="KW-0732">Signal</keyword>
<feature type="chain" id="PRO_5044767728" description="Fibronectin type-III domain-containing protein" evidence="7">
    <location>
        <begin position="26"/>
        <end position="822"/>
    </location>
</feature>
<keyword evidence="10" id="KW-1185">Reference proteome</keyword>
<dbReference type="PANTHER" id="PTHR24366:SF96">
    <property type="entry name" value="LEUCINE RICH REPEAT CONTAINING 53"/>
    <property type="match status" value="1"/>
</dbReference>
<dbReference type="InterPro" id="IPR001611">
    <property type="entry name" value="Leu-rich_rpt"/>
</dbReference>
<gene>
    <name evidence="9" type="ORF">BaRGS_00001697</name>
</gene>
<keyword evidence="6" id="KW-0472">Membrane</keyword>
<dbReference type="SMART" id="SM00369">
    <property type="entry name" value="LRR_TYP"/>
    <property type="match status" value="9"/>
</dbReference>
<evidence type="ECO:0000256" key="3">
    <source>
        <dbReference type="ARBA" id="ARBA00022737"/>
    </source>
</evidence>
<organism evidence="9 10">
    <name type="scientific">Batillaria attramentaria</name>
    <dbReference type="NCBI Taxonomy" id="370345"/>
    <lineage>
        <taxon>Eukaryota</taxon>
        <taxon>Metazoa</taxon>
        <taxon>Spiralia</taxon>
        <taxon>Lophotrochozoa</taxon>
        <taxon>Mollusca</taxon>
        <taxon>Gastropoda</taxon>
        <taxon>Caenogastropoda</taxon>
        <taxon>Sorbeoconcha</taxon>
        <taxon>Cerithioidea</taxon>
        <taxon>Batillariidae</taxon>
        <taxon>Batillaria</taxon>
    </lineage>
</organism>
<dbReference type="InterPro" id="IPR003961">
    <property type="entry name" value="FN3_dom"/>
</dbReference>
<feature type="domain" description="Fibronectin type-III" evidence="8">
    <location>
        <begin position="549"/>
        <end position="641"/>
    </location>
</feature>
<dbReference type="InterPro" id="IPR000483">
    <property type="entry name" value="Cys-rich_flank_reg_C"/>
</dbReference>
<evidence type="ECO:0000256" key="7">
    <source>
        <dbReference type="SAM" id="SignalP"/>
    </source>
</evidence>
<dbReference type="EMBL" id="JACVVK020000005">
    <property type="protein sequence ID" value="KAK7506846.1"/>
    <property type="molecule type" value="Genomic_DNA"/>
</dbReference>
<feature type="region of interest" description="Disordered" evidence="5">
    <location>
        <begin position="766"/>
        <end position="798"/>
    </location>
</feature>
<dbReference type="InterPro" id="IPR036116">
    <property type="entry name" value="FN3_sf"/>
</dbReference>
<reference evidence="9 10" key="1">
    <citation type="journal article" date="2023" name="Sci. Data">
        <title>Genome assembly of the Korean intertidal mud-creeper Batillaria attramentaria.</title>
        <authorList>
            <person name="Patra A.K."/>
            <person name="Ho P.T."/>
            <person name="Jun S."/>
            <person name="Lee S.J."/>
            <person name="Kim Y."/>
            <person name="Won Y.J."/>
        </authorList>
    </citation>
    <scope>NUCLEOTIDE SEQUENCE [LARGE SCALE GENOMIC DNA]</scope>
    <source>
        <strain evidence="9">Wonlab-2016</strain>
    </source>
</reference>
<keyword evidence="1" id="KW-0433">Leucine-rich repeat</keyword>
<dbReference type="PROSITE" id="PS51450">
    <property type="entry name" value="LRR"/>
    <property type="match status" value="3"/>
</dbReference>
<evidence type="ECO:0000313" key="10">
    <source>
        <dbReference type="Proteomes" id="UP001519460"/>
    </source>
</evidence>
<accession>A0ABD0M525</accession>
<dbReference type="Pfam" id="PF00041">
    <property type="entry name" value="fn3"/>
    <property type="match status" value="1"/>
</dbReference>
<evidence type="ECO:0000256" key="2">
    <source>
        <dbReference type="ARBA" id="ARBA00022729"/>
    </source>
</evidence>
<protein>
    <recommendedName>
        <fullName evidence="8">Fibronectin type-III domain-containing protein</fullName>
    </recommendedName>
</protein>
<feature type="signal peptide" evidence="7">
    <location>
        <begin position="1"/>
        <end position="25"/>
    </location>
</feature>
<dbReference type="SMART" id="SM00082">
    <property type="entry name" value="LRRCT"/>
    <property type="match status" value="1"/>
</dbReference>
<dbReference type="FunFam" id="3.80.10.10:FF:001360">
    <property type="entry name" value="Uncharacterized protein"/>
    <property type="match status" value="1"/>
</dbReference>
<feature type="transmembrane region" description="Helical" evidence="6">
    <location>
        <begin position="657"/>
        <end position="681"/>
    </location>
</feature>
<dbReference type="SUPFAM" id="SSF49265">
    <property type="entry name" value="Fibronectin type III"/>
    <property type="match status" value="1"/>
</dbReference>
<name>A0ABD0M525_9CAEN</name>
<dbReference type="CDD" id="cd00063">
    <property type="entry name" value="FN3"/>
    <property type="match status" value="1"/>
</dbReference>
<dbReference type="InterPro" id="IPR003591">
    <property type="entry name" value="Leu-rich_rpt_typical-subtyp"/>
</dbReference>
<proteinExistence type="predicted"/>
<evidence type="ECO:0000256" key="6">
    <source>
        <dbReference type="SAM" id="Phobius"/>
    </source>
</evidence>
<dbReference type="Pfam" id="PF13855">
    <property type="entry name" value="LRR_8"/>
    <property type="match status" value="4"/>
</dbReference>
<dbReference type="Proteomes" id="UP001519460">
    <property type="component" value="Unassembled WGS sequence"/>
</dbReference>
<keyword evidence="6" id="KW-0812">Transmembrane</keyword>
<dbReference type="InterPro" id="IPR032675">
    <property type="entry name" value="LRR_dom_sf"/>
</dbReference>
<dbReference type="InterPro" id="IPR013783">
    <property type="entry name" value="Ig-like_fold"/>
</dbReference>
<keyword evidence="4" id="KW-1015">Disulfide bond</keyword>